<dbReference type="EMBL" id="CP001339">
    <property type="protein sequence ID" value="ACL72604.1"/>
    <property type="molecule type" value="Genomic_DNA"/>
</dbReference>
<gene>
    <name evidence="1" type="ordered locus">Tgr7_1520</name>
</gene>
<dbReference type="Proteomes" id="UP000002383">
    <property type="component" value="Chromosome"/>
</dbReference>
<dbReference type="HOGENOM" id="CLU_1401897_0_0_6"/>
<proteinExistence type="predicted"/>
<dbReference type="AlphaFoldDB" id="B8GRQ0"/>
<dbReference type="KEGG" id="tgr:Tgr7_1520"/>
<sequence>MATFELHLSPSETSPVMIRTEGELPEYGQVWIWDMLYARVMHELGDCSEARELREQLELWAVNMSSKIFQPFDHIRSKGHLDIDPKLKLGEVSGPAQMVRLEIHGAAGELPSIRMEAGELSRALRARIPLALAQHFINANELFAKELPIHILAFRKYYSDVRTPDAAESLEEAPMFAIQKALEYFQSANRGTVQ</sequence>
<keyword evidence="2" id="KW-1185">Reference proteome</keyword>
<evidence type="ECO:0000313" key="2">
    <source>
        <dbReference type="Proteomes" id="UP000002383"/>
    </source>
</evidence>
<dbReference type="OrthoDB" id="5782268at2"/>
<name>B8GRQ0_THISH</name>
<reference evidence="1 2" key="1">
    <citation type="journal article" date="2011" name="Stand. Genomic Sci.">
        <title>Complete genome sequence of 'Thioalkalivibrio sulfidophilus' HL-EbGr7.</title>
        <authorList>
            <person name="Muyzer G."/>
            <person name="Sorokin D.Y."/>
            <person name="Mavromatis K."/>
            <person name="Lapidus A."/>
            <person name="Clum A."/>
            <person name="Ivanova N."/>
            <person name="Pati A."/>
            <person name="d'Haeseleer P."/>
            <person name="Woyke T."/>
            <person name="Kyrpides N.C."/>
        </authorList>
    </citation>
    <scope>NUCLEOTIDE SEQUENCE [LARGE SCALE GENOMIC DNA]</scope>
    <source>
        <strain evidence="1 2">HL-EbGR7</strain>
    </source>
</reference>
<accession>B8GRQ0</accession>
<evidence type="ECO:0000313" key="1">
    <source>
        <dbReference type="EMBL" id="ACL72604.1"/>
    </source>
</evidence>
<organism evidence="1 2">
    <name type="scientific">Thioalkalivibrio sulfidiphilus (strain HL-EbGR7)</name>
    <dbReference type="NCBI Taxonomy" id="396588"/>
    <lineage>
        <taxon>Bacteria</taxon>
        <taxon>Pseudomonadati</taxon>
        <taxon>Pseudomonadota</taxon>
        <taxon>Gammaproteobacteria</taxon>
        <taxon>Chromatiales</taxon>
        <taxon>Ectothiorhodospiraceae</taxon>
        <taxon>Thioalkalivibrio</taxon>
    </lineage>
</organism>
<dbReference type="RefSeq" id="WP_012638087.1">
    <property type="nucleotide sequence ID" value="NC_011901.1"/>
</dbReference>
<dbReference type="STRING" id="396588.Tgr7_1520"/>
<protein>
    <submittedName>
        <fullName evidence="1">Uncharacterized protein</fullName>
    </submittedName>
</protein>